<keyword evidence="2" id="KW-1185">Reference proteome</keyword>
<name>A0ABR6DHW5_9HYPH</name>
<comment type="caution">
    <text evidence="1">The sequence shown here is derived from an EMBL/GenBank/DDBJ whole genome shotgun (WGS) entry which is preliminary data.</text>
</comment>
<dbReference type="EMBL" id="JACJIM010000009">
    <property type="protein sequence ID" value="MBA9065672.1"/>
    <property type="molecule type" value="Genomic_DNA"/>
</dbReference>
<sequence>MPDLRWTEGPVHCTDLVDGTGKVFGYVGPCAAGMRGYVVQSGSEWPPRPAAFADHPAADAARAWVEAEVSARAFRPVRIIREAGAPVS</sequence>
<evidence type="ECO:0000313" key="1">
    <source>
        <dbReference type="EMBL" id="MBA9065672.1"/>
    </source>
</evidence>
<proteinExistence type="predicted"/>
<dbReference type="GeneID" id="96606694"/>
<reference evidence="1 2" key="1">
    <citation type="submission" date="2020-08" db="EMBL/GenBank/DDBJ databases">
        <title>Genomic Encyclopedia of Type Strains, Phase IV (KMG-IV): sequencing the most valuable type-strain genomes for metagenomic binning, comparative biology and taxonomic classification.</title>
        <authorList>
            <person name="Goeker M."/>
        </authorList>
    </citation>
    <scope>NUCLEOTIDE SEQUENCE [LARGE SCALE GENOMIC DNA]</scope>
    <source>
        <strain evidence="1 2">DSM 5686</strain>
    </source>
</reference>
<dbReference type="RefSeq" id="WP_182593073.1">
    <property type="nucleotide sequence ID" value="NZ_CP155000.1"/>
</dbReference>
<accession>A0ABR6DHW5</accession>
<gene>
    <name evidence="1" type="ORF">GGQ91_005094</name>
</gene>
<dbReference type="Proteomes" id="UP000565455">
    <property type="component" value="Unassembled WGS sequence"/>
</dbReference>
<evidence type="ECO:0000313" key="2">
    <source>
        <dbReference type="Proteomes" id="UP000565455"/>
    </source>
</evidence>
<organism evidence="1 2">
    <name type="scientific">Methylobacterium fujisawaense</name>
    <dbReference type="NCBI Taxonomy" id="107400"/>
    <lineage>
        <taxon>Bacteria</taxon>
        <taxon>Pseudomonadati</taxon>
        <taxon>Pseudomonadota</taxon>
        <taxon>Alphaproteobacteria</taxon>
        <taxon>Hyphomicrobiales</taxon>
        <taxon>Methylobacteriaceae</taxon>
        <taxon>Methylobacterium</taxon>
    </lineage>
</organism>
<protein>
    <submittedName>
        <fullName evidence="1">Uncharacterized protein</fullName>
    </submittedName>
</protein>